<proteinExistence type="inferred from homology"/>
<evidence type="ECO:0000313" key="2">
    <source>
        <dbReference type="EMBL" id="BBI51143.1"/>
    </source>
</evidence>
<name>A0ABN5WW52_9GAMM</name>
<dbReference type="Proteomes" id="UP000289555">
    <property type="component" value="Chromosome"/>
</dbReference>
<evidence type="ECO:0000313" key="3">
    <source>
        <dbReference type="Proteomes" id="UP000289555"/>
    </source>
</evidence>
<dbReference type="EMBL" id="AP019416">
    <property type="protein sequence ID" value="BBI51143.1"/>
    <property type="molecule type" value="Genomic_DNA"/>
</dbReference>
<dbReference type="InterPro" id="IPR008863">
    <property type="entry name" value="Toxic_anion-R_TelA"/>
</dbReference>
<protein>
    <submittedName>
        <fullName evidence="2">KlaA protein</fullName>
    </submittedName>
</protein>
<accession>A0ABN5WW52</accession>
<keyword evidence="3" id="KW-1185">Reference proteome</keyword>
<dbReference type="Pfam" id="PF05816">
    <property type="entry name" value="TelA"/>
    <property type="match status" value="1"/>
</dbReference>
<gene>
    <name evidence="2" type="ORF">HORIV_35640</name>
</gene>
<organism evidence="2 3">
    <name type="scientific">Vreelandella olivaria</name>
    <dbReference type="NCBI Taxonomy" id="390919"/>
    <lineage>
        <taxon>Bacteria</taxon>
        <taxon>Pseudomonadati</taxon>
        <taxon>Pseudomonadota</taxon>
        <taxon>Gammaproteobacteria</taxon>
        <taxon>Oceanospirillales</taxon>
        <taxon>Halomonadaceae</taxon>
        <taxon>Vreelandella</taxon>
    </lineage>
</organism>
<evidence type="ECO:0000256" key="1">
    <source>
        <dbReference type="ARBA" id="ARBA00005541"/>
    </source>
</evidence>
<reference evidence="3" key="1">
    <citation type="journal article" date="2019" name="Microbiol. Resour. Announc.">
        <title>Complete Genome Sequence of Halomonas olivaria, a Moderately Halophilic Bacterium Isolated from Olive Processing Effluents, Obtained by Nanopore Sequencing.</title>
        <authorList>
            <person name="Nagata S."/>
            <person name="Ii K.M."/>
            <person name="Tsukimi T."/>
            <person name="Miura M.C."/>
            <person name="Galipon J."/>
            <person name="Arakawa K."/>
        </authorList>
    </citation>
    <scope>NUCLEOTIDE SEQUENCE [LARGE SCALE GENOMIC DNA]</scope>
    <source>
        <strain evidence="3">TYRC17</strain>
    </source>
</reference>
<comment type="similarity">
    <text evidence="1">Belongs to the TelA family.</text>
</comment>
<dbReference type="PANTHER" id="PTHR38432">
    <property type="entry name" value="TELA-LIKE PROTEIN SAOUHSC_01408"/>
    <property type="match status" value="1"/>
</dbReference>
<dbReference type="PANTHER" id="PTHR38432:SF1">
    <property type="entry name" value="TELA-LIKE PROTEIN SAOUHSC_01408"/>
    <property type="match status" value="1"/>
</dbReference>
<sequence>MAQQPDDGRRLSLPPVDEIADQLKASHFAASQADTTAPDAHGIDLEIDIEIDPELEAMADRFVEDILAEGDEESTVRQRRAVDEMGLELQQQAAHRSAMLQTPLRKLAHQGDEGGPVAKALTDLRGRMEGLDPARHRLAPTTLDRVLAVIPGLDSRLQRYFRKFENTQQALDAIIEDLESGRDMLHRDNLTLNDDQQALTKILGELNRQIALGRIIDRRLQDEIAARDSDDPRRHFLEEELLFPLRQRIVDLQQQLAVSQQGVLALEVIIRNNRELMRGVDRAINVTVSALTVAVTVAMAMANQRLVLDRIEALNTTTAQMIGGTAKALRQQGVDIQKRASSAMLDMQVLEEAFSEVMGAIDDLSSYRQDALPRLEEQINRMAALANQGNASIERLQEVTSRNLRRVATPVDCGS</sequence>